<feature type="domain" description="Glutamine amidotransferase type-2" evidence="7">
    <location>
        <begin position="1"/>
        <end position="185"/>
    </location>
</feature>
<dbReference type="PANTHER" id="PTHR43284">
    <property type="entry name" value="ASPARAGINE SYNTHETASE (GLUTAMINE-HYDROLYZING)"/>
    <property type="match status" value="1"/>
</dbReference>
<dbReference type="GO" id="GO:0006529">
    <property type="term" value="P:asparagine biosynthetic process"/>
    <property type="evidence" value="ECO:0007669"/>
    <property type="project" value="InterPro"/>
</dbReference>
<proteinExistence type="inferred from homology"/>
<evidence type="ECO:0000313" key="8">
    <source>
        <dbReference type="EMBL" id="XCN75302.1"/>
    </source>
</evidence>
<evidence type="ECO:0000259" key="7">
    <source>
        <dbReference type="PROSITE" id="PS51278"/>
    </source>
</evidence>
<evidence type="ECO:0000256" key="2">
    <source>
        <dbReference type="ARBA" id="ARBA00005752"/>
    </source>
</evidence>
<dbReference type="Gene3D" id="3.40.50.620">
    <property type="entry name" value="HUPs"/>
    <property type="match status" value="1"/>
</dbReference>
<evidence type="ECO:0000256" key="5">
    <source>
        <dbReference type="ARBA" id="ARBA00022840"/>
    </source>
</evidence>
<dbReference type="GO" id="GO:0004066">
    <property type="term" value="F:asparagine synthase (glutamine-hydrolyzing) activity"/>
    <property type="evidence" value="ECO:0007669"/>
    <property type="project" value="UniProtKB-EC"/>
</dbReference>
<name>A0AAU8M1Y2_9BACT</name>
<organism evidence="8">
    <name type="scientific">Candidatus Electrothrix aestuarii</name>
    <dbReference type="NCBI Taxonomy" id="3062594"/>
    <lineage>
        <taxon>Bacteria</taxon>
        <taxon>Pseudomonadati</taxon>
        <taxon>Thermodesulfobacteriota</taxon>
        <taxon>Desulfobulbia</taxon>
        <taxon>Desulfobulbales</taxon>
        <taxon>Desulfobulbaceae</taxon>
        <taxon>Candidatus Electrothrix</taxon>
    </lineage>
</organism>
<evidence type="ECO:0000256" key="3">
    <source>
        <dbReference type="ARBA" id="ARBA00012737"/>
    </source>
</evidence>
<keyword evidence="4" id="KW-0547">Nucleotide-binding</keyword>
<dbReference type="AlphaFoldDB" id="A0AAU8M1Y2"/>
<dbReference type="GO" id="GO:0005524">
    <property type="term" value="F:ATP binding"/>
    <property type="evidence" value="ECO:0007669"/>
    <property type="project" value="UniProtKB-KW"/>
</dbReference>
<comment type="catalytic activity">
    <reaction evidence="6">
        <text>L-aspartate + L-glutamine + ATP + H2O = L-asparagine + L-glutamate + AMP + diphosphate + H(+)</text>
        <dbReference type="Rhea" id="RHEA:12228"/>
        <dbReference type="ChEBI" id="CHEBI:15377"/>
        <dbReference type="ChEBI" id="CHEBI:15378"/>
        <dbReference type="ChEBI" id="CHEBI:29985"/>
        <dbReference type="ChEBI" id="CHEBI:29991"/>
        <dbReference type="ChEBI" id="CHEBI:30616"/>
        <dbReference type="ChEBI" id="CHEBI:33019"/>
        <dbReference type="ChEBI" id="CHEBI:58048"/>
        <dbReference type="ChEBI" id="CHEBI:58359"/>
        <dbReference type="ChEBI" id="CHEBI:456215"/>
        <dbReference type="EC" id="6.3.5.4"/>
    </reaction>
</comment>
<dbReference type="Pfam" id="PF00733">
    <property type="entry name" value="Asn_synthase"/>
    <property type="match status" value="1"/>
</dbReference>
<gene>
    <name evidence="8" type="ORF">Q3M24_11420</name>
</gene>
<dbReference type="InterPro" id="IPR001962">
    <property type="entry name" value="Asn_synthase"/>
</dbReference>
<dbReference type="PROSITE" id="PS51278">
    <property type="entry name" value="GATASE_TYPE_2"/>
    <property type="match status" value="1"/>
</dbReference>
<dbReference type="EMBL" id="CP159373">
    <property type="protein sequence ID" value="XCN75302.1"/>
    <property type="molecule type" value="Genomic_DNA"/>
</dbReference>
<keyword evidence="5" id="KW-0067">ATP-binding</keyword>
<dbReference type="Pfam" id="PF13537">
    <property type="entry name" value="GATase_7"/>
    <property type="match status" value="1"/>
</dbReference>
<accession>A0AAU8M1Y2</accession>
<comment type="pathway">
    <text evidence="1">Amino-acid biosynthesis; L-asparagine biosynthesis; L-asparagine from L-aspartate (L-Gln route): step 1/1.</text>
</comment>
<protein>
    <recommendedName>
        <fullName evidence="3">asparagine synthase (glutamine-hydrolyzing)</fullName>
        <ecNumber evidence="3">6.3.5.4</ecNumber>
    </recommendedName>
</protein>
<evidence type="ECO:0000256" key="4">
    <source>
        <dbReference type="ARBA" id="ARBA00022741"/>
    </source>
</evidence>
<dbReference type="InterPro" id="IPR006426">
    <property type="entry name" value="Asn_synth_AEB"/>
</dbReference>
<dbReference type="Gene3D" id="3.60.20.10">
    <property type="entry name" value="Glutamine Phosphoribosylpyrophosphate, subunit 1, domain 1"/>
    <property type="match status" value="1"/>
</dbReference>
<dbReference type="GO" id="GO:0005829">
    <property type="term" value="C:cytosol"/>
    <property type="evidence" value="ECO:0007669"/>
    <property type="project" value="TreeGrafter"/>
</dbReference>
<reference evidence="8" key="2">
    <citation type="submission" date="2024-06" db="EMBL/GenBank/DDBJ databases">
        <authorList>
            <person name="Plum-Jensen L.E."/>
            <person name="Schramm A."/>
            <person name="Marshall I.P.G."/>
        </authorList>
    </citation>
    <scope>NUCLEOTIDE SEQUENCE</scope>
    <source>
        <strain evidence="8">Rat1</strain>
    </source>
</reference>
<dbReference type="InterPro" id="IPR017932">
    <property type="entry name" value="GATase_2_dom"/>
</dbReference>
<dbReference type="PANTHER" id="PTHR43284:SF1">
    <property type="entry name" value="ASPARAGINE SYNTHETASE"/>
    <property type="match status" value="1"/>
</dbReference>
<dbReference type="KEGG" id="eaj:Q3M24_11420"/>
<dbReference type="EC" id="6.3.5.4" evidence="3"/>
<reference evidence="8" key="1">
    <citation type="journal article" date="2024" name="Syst. Appl. Microbiol.">
        <title>First single-strain enrichments of Electrothrix cable bacteria, description of E. aestuarii sp. nov. and E. rattekaaiensis sp. nov., and proposal of a cable bacteria taxonomy following the rules of the SeqCode.</title>
        <authorList>
            <person name="Plum-Jensen L.E."/>
            <person name="Schramm A."/>
            <person name="Marshall I.P.G."/>
        </authorList>
    </citation>
    <scope>NUCLEOTIDE SEQUENCE</scope>
    <source>
        <strain evidence="8">Rat1</strain>
    </source>
</reference>
<sequence length="569" mass="63898">MGAIFGFSGWSGKKSRAMADALSHRGTPPARTHASIRSTACWLPARSNHGGIIEHRGQVIALAGRLYTDQQKTHMAPLLRSYREKGLNFVQDLQGAYVLAILDEDRIHLARDPSGLRTIYYGLYNDRFIFAVEPKGVLAWTGFARNLRPAAVAQYLSFGFVPGMETMLKNLWELPPGHTVTFAQGRIEPPSCFTSFHQIKKEEQNEQAWEAELVSLHGQALADQLPNDETIGLFLSGGLGSSVIGAELLRKGEQHIPSWSIGFEDEPKGLEQAKKIAHHIGTEHQEILIRPKDFLEHLDKVILAADEPPGDPSAVLMYMLSEKVTEDVKYILTGTGNTLAFGGRHMLPVLLRHWYGGLEHGPFFREQAYLSSCNGAYSLVPTLLTPEWRSLYNTHDALEGLLTPFLQPGPGSFLDKLSATNILLKGGHMQLPLIERMTGAHGLTSLAPLFDERLLSLSFRMPSILKINQGREKILLRRAYSSLLPQNALEHSAPGLAFPARFWQRKECKKYARKILSRRSLKRAGIFHPERINDLLSLPTEQIQPQHDQILWLLLTFELWRRKILNEKT</sequence>
<dbReference type="InterPro" id="IPR014729">
    <property type="entry name" value="Rossmann-like_a/b/a_fold"/>
</dbReference>
<dbReference type="InterPro" id="IPR051786">
    <property type="entry name" value="ASN_synthetase/amidase"/>
</dbReference>
<dbReference type="SUPFAM" id="SSF52402">
    <property type="entry name" value="Adenine nucleotide alpha hydrolases-like"/>
    <property type="match status" value="1"/>
</dbReference>
<dbReference type="SUPFAM" id="SSF56235">
    <property type="entry name" value="N-terminal nucleophile aminohydrolases (Ntn hydrolases)"/>
    <property type="match status" value="1"/>
</dbReference>
<evidence type="ECO:0000256" key="6">
    <source>
        <dbReference type="ARBA" id="ARBA00048741"/>
    </source>
</evidence>
<evidence type="ECO:0000256" key="1">
    <source>
        <dbReference type="ARBA" id="ARBA00005187"/>
    </source>
</evidence>
<dbReference type="PIRSF" id="PIRSF001589">
    <property type="entry name" value="Asn_synthetase_glu-h"/>
    <property type="match status" value="1"/>
</dbReference>
<dbReference type="CDD" id="cd01991">
    <property type="entry name" value="Asn_synthase_B_C"/>
    <property type="match status" value="1"/>
</dbReference>
<dbReference type="InterPro" id="IPR029055">
    <property type="entry name" value="Ntn_hydrolases_N"/>
</dbReference>
<comment type="similarity">
    <text evidence="2">Belongs to the asparagine synthetase family.</text>
</comment>